<organism evidence="1 2">
    <name type="scientific">Algivirga pacifica</name>
    <dbReference type="NCBI Taxonomy" id="1162670"/>
    <lineage>
        <taxon>Bacteria</taxon>
        <taxon>Pseudomonadati</taxon>
        <taxon>Bacteroidota</taxon>
        <taxon>Cytophagia</taxon>
        <taxon>Cytophagales</taxon>
        <taxon>Flammeovirgaceae</taxon>
        <taxon>Algivirga</taxon>
    </lineage>
</organism>
<reference evidence="2" key="1">
    <citation type="journal article" date="2019" name="Int. J. Syst. Evol. Microbiol.">
        <title>The Global Catalogue of Microorganisms (GCM) 10K type strain sequencing project: providing services to taxonomists for standard genome sequencing and annotation.</title>
        <authorList>
            <consortium name="The Broad Institute Genomics Platform"/>
            <consortium name="The Broad Institute Genome Sequencing Center for Infectious Disease"/>
            <person name="Wu L."/>
            <person name="Ma J."/>
        </authorList>
    </citation>
    <scope>NUCLEOTIDE SEQUENCE [LARGE SCALE GENOMIC DNA]</scope>
    <source>
        <strain evidence="2">JCM 18326</strain>
    </source>
</reference>
<evidence type="ECO:0000313" key="1">
    <source>
        <dbReference type="EMBL" id="GAA4829947.1"/>
    </source>
</evidence>
<sequence length="150" mass="17408">MNPYLANSQRLLNMLSNKLFLKILGALCLSFFSVVLVNAGEGDPMVKKSKSSRSFYTYLQITRQNCISGDTHIFSPILMVDQIFWKDEKYRLLTSFKKHLEEKYPKTVFSITVQSFQGNFHSLEEARVHKTQLVNQKRVQGERIESLLLE</sequence>
<dbReference type="EMBL" id="BAABJX010000022">
    <property type="protein sequence ID" value="GAA4829947.1"/>
    <property type="molecule type" value="Genomic_DNA"/>
</dbReference>
<evidence type="ECO:0000313" key="2">
    <source>
        <dbReference type="Proteomes" id="UP001500298"/>
    </source>
</evidence>
<name>A0ABP9D6R7_9BACT</name>
<accession>A0ABP9D6R7</accession>
<evidence type="ECO:0008006" key="3">
    <source>
        <dbReference type="Google" id="ProtNLM"/>
    </source>
</evidence>
<proteinExistence type="predicted"/>
<protein>
    <recommendedName>
        <fullName evidence="3">SPOR domain-containing protein</fullName>
    </recommendedName>
</protein>
<gene>
    <name evidence="1" type="ORF">GCM10023331_14000</name>
</gene>
<comment type="caution">
    <text evidence="1">The sequence shown here is derived from an EMBL/GenBank/DDBJ whole genome shotgun (WGS) entry which is preliminary data.</text>
</comment>
<dbReference type="RefSeq" id="WP_345370420.1">
    <property type="nucleotide sequence ID" value="NZ_BAABJX010000022.1"/>
</dbReference>
<dbReference type="Proteomes" id="UP001500298">
    <property type="component" value="Unassembled WGS sequence"/>
</dbReference>
<keyword evidence="2" id="KW-1185">Reference proteome</keyword>